<feature type="signal peptide" evidence="1">
    <location>
        <begin position="1"/>
        <end position="32"/>
    </location>
</feature>
<feature type="chain" id="PRO_5012046394" evidence="1">
    <location>
        <begin position="33"/>
        <end position="312"/>
    </location>
</feature>
<protein>
    <submittedName>
        <fullName evidence="2">Uncharacterized protein</fullName>
    </submittedName>
</protein>
<dbReference type="InParanoid" id="A0A1J7JXF0"/>
<gene>
    <name evidence="2" type="ORF">CONLIGDRAFT_642184</name>
</gene>
<keyword evidence="1" id="KW-0732">Signal</keyword>
<accession>A0A1J7JXF0</accession>
<dbReference type="AlphaFoldDB" id="A0A1J7JXF0"/>
<keyword evidence="3" id="KW-1185">Reference proteome</keyword>
<reference evidence="2 3" key="1">
    <citation type="submission" date="2016-10" db="EMBL/GenBank/DDBJ databases">
        <title>Draft genome sequence of Coniochaeta ligniaria NRRL30616, a lignocellulolytic fungus for bioabatement of inhibitors in plant biomass hydrolysates.</title>
        <authorList>
            <consortium name="DOE Joint Genome Institute"/>
            <person name="Jimenez D.J."/>
            <person name="Hector R.E."/>
            <person name="Riley R."/>
            <person name="Sun H."/>
            <person name="Grigoriev I.V."/>
            <person name="Van Elsas J.D."/>
            <person name="Nichols N.N."/>
        </authorList>
    </citation>
    <scope>NUCLEOTIDE SEQUENCE [LARGE SCALE GENOMIC DNA]</scope>
    <source>
        <strain evidence="2 3">NRRL 30616</strain>
    </source>
</reference>
<evidence type="ECO:0000256" key="1">
    <source>
        <dbReference type="SAM" id="SignalP"/>
    </source>
</evidence>
<name>A0A1J7JXF0_9PEZI</name>
<proteinExistence type="predicted"/>
<organism evidence="2 3">
    <name type="scientific">Coniochaeta ligniaria NRRL 30616</name>
    <dbReference type="NCBI Taxonomy" id="1408157"/>
    <lineage>
        <taxon>Eukaryota</taxon>
        <taxon>Fungi</taxon>
        <taxon>Dikarya</taxon>
        <taxon>Ascomycota</taxon>
        <taxon>Pezizomycotina</taxon>
        <taxon>Sordariomycetes</taxon>
        <taxon>Sordariomycetidae</taxon>
        <taxon>Coniochaetales</taxon>
        <taxon>Coniochaetaceae</taxon>
        <taxon>Coniochaeta</taxon>
    </lineage>
</organism>
<sequence length="312" mass="34755">MVRGHVRQLMQDNASLSLAMLTLCLLNGEVLRNGCPANPRASEMTVSKFLKASLFHEFNSPSNQHSLTFNRSCRFFDVSLTNSGIETRGHMWKIRKIIDTCEWPPQGAWVEDVSGMLGPSQRKQLAYLARHMAMAGHTSLSDSVEEYLKRDTEPARNSNSNLLFTDRYMHTMASEVADAIAMGSPLGLGCLWGPDECLGYKPYMAVFVMEDGGGTPSQTSDMSDESDESNDVGVFAFTASRPEDCSSDEYDSNDLDRHVSFEVEVEGVVGNTDGLIPQLRIRRWLPGLCFFRGLSRAHVVFPWPRDLESISP</sequence>
<dbReference type="STRING" id="1408157.A0A1J7JXF0"/>
<dbReference type="Proteomes" id="UP000182658">
    <property type="component" value="Unassembled WGS sequence"/>
</dbReference>
<evidence type="ECO:0000313" key="3">
    <source>
        <dbReference type="Proteomes" id="UP000182658"/>
    </source>
</evidence>
<evidence type="ECO:0000313" key="2">
    <source>
        <dbReference type="EMBL" id="OIW32474.1"/>
    </source>
</evidence>
<dbReference type="EMBL" id="KV875095">
    <property type="protein sequence ID" value="OIW32474.1"/>
    <property type="molecule type" value="Genomic_DNA"/>
</dbReference>
<dbReference type="OrthoDB" id="270167at2759"/>